<dbReference type="Pfam" id="PF01266">
    <property type="entry name" value="DAO"/>
    <property type="match status" value="1"/>
</dbReference>
<keyword evidence="1 3" id="KW-0560">Oxidoreductase</keyword>
<gene>
    <name evidence="3" type="ORF">QWZ14_12420</name>
</gene>
<dbReference type="Gene3D" id="3.50.50.60">
    <property type="entry name" value="FAD/NAD(P)-binding domain"/>
    <property type="match status" value="1"/>
</dbReference>
<evidence type="ECO:0000313" key="3">
    <source>
        <dbReference type="EMBL" id="MDN3565167.1"/>
    </source>
</evidence>
<keyword evidence="4" id="KW-1185">Reference proteome</keyword>
<dbReference type="EC" id="1.-.-.-" evidence="3"/>
<proteinExistence type="predicted"/>
<sequence>MNVDVIVVGGGLHGMSAALHIARRGHSVLVLEKDRVAAHASSYSAGGVRTLGRHPAEVPLAVESLAMWHRIAELVGDDCDFHETGHVKVAETAAELAELEARAAAMRAAGWDHEEAIDAAELRRILPAVAPHATGGLIARRNGFARPYRTTLAFQRAAEAAGATIREGAGVEGLDRRDGQWQLRCTDGSTHTAPMLVNTAGAWGARLARSVGEEIPLGFNAFMMIYTSALPPFVTPVVGLTGRPMSFKQAETGHVMIGGGHKGIGDLDTGAVALDVERLAFSAKTALDVFPILKDARMVHAWAGIEGVLPDEIPVVGLSRTVPGLVHAFGFCGHGFELGPVMGGIVAQLALDGATNMPIAPFAPDRFGAPAAAGPGALLQPAG</sequence>
<evidence type="ECO:0000259" key="2">
    <source>
        <dbReference type="Pfam" id="PF01266"/>
    </source>
</evidence>
<organism evidence="3 4">
    <name type="scientific">Paeniroseomonas aquatica</name>
    <dbReference type="NCBI Taxonomy" id="373043"/>
    <lineage>
        <taxon>Bacteria</taxon>
        <taxon>Pseudomonadati</taxon>
        <taxon>Pseudomonadota</taxon>
        <taxon>Alphaproteobacteria</taxon>
        <taxon>Acetobacterales</taxon>
        <taxon>Acetobacteraceae</taxon>
        <taxon>Paeniroseomonas</taxon>
    </lineage>
</organism>
<comment type="caution">
    <text evidence="3">The sequence shown here is derived from an EMBL/GenBank/DDBJ whole genome shotgun (WGS) entry which is preliminary data.</text>
</comment>
<dbReference type="Gene3D" id="3.30.9.10">
    <property type="entry name" value="D-Amino Acid Oxidase, subunit A, domain 2"/>
    <property type="match status" value="1"/>
</dbReference>
<dbReference type="InterPro" id="IPR036188">
    <property type="entry name" value="FAD/NAD-bd_sf"/>
</dbReference>
<dbReference type="SUPFAM" id="SSF51905">
    <property type="entry name" value="FAD/NAD(P)-binding domain"/>
    <property type="match status" value="1"/>
</dbReference>
<accession>A0ABT8A5X9</accession>
<evidence type="ECO:0000256" key="1">
    <source>
        <dbReference type="ARBA" id="ARBA00023002"/>
    </source>
</evidence>
<dbReference type="RefSeq" id="WP_290316988.1">
    <property type="nucleotide sequence ID" value="NZ_JAUFPN010000136.1"/>
</dbReference>
<dbReference type="PANTHER" id="PTHR13847:SF287">
    <property type="entry name" value="FAD-DEPENDENT OXIDOREDUCTASE DOMAIN-CONTAINING PROTEIN 1"/>
    <property type="match status" value="1"/>
</dbReference>
<dbReference type="EMBL" id="JAUFPN010000136">
    <property type="protein sequence ID" value="MDN3565167.1"/>
    <property type="molecule type" value="Genomic_DNA"/>
</dbReference>
<protein>
    <submittedName>
        <fullName evidence="3">FAD-binding oxidoreductase</fullName>
        <ecNumber evidence="3">1.-.-.-</ecNumber>
    </submittedName>
</protein>
<evidence type="ECO:0000313" key="4">
    <source>
        <dbReference type="Proteomes" id="UP001529369"/>
    </source>
</evidence>
<dbReference type="InterPro" id="IPR006076">
    <property type="entry name" value="FAD-dep_OxRdtase"/>
</dbReference>
<dbReference type="Proteomes" id="UP001529369">
    <property type="component" value="Unassembled WGS sequence"/>
</dbReference>
<dbReference type="PANTHER" id="PTHR13847">
    <property type="entry name" value="SARCOSINE DEHYDROGENASE-RELATED"/>
    <property type="match status" value="1"/>
</dbReference>
<reference evidence="4" key="1">
    <citation type="journal article" date="2019" name="Int. J. Syst. Evol. Microbiol.">
        <title>The Global Catalogue of Microorganisms (GCM) 10K type strain sequencing project: providing services to taxonomists for standard genome sequencing and annotation.</title>
        <authorList>
            <consortium name="The Broad Institute Genomics Platform"/>
            <consortium name="The Broad Institute Genome Sequencing Center for Infectious Disease"/>
            <person name="Wu L."/>
            <person name="Ma J."/>
        </authorList>
    </citation>
    <scope>NUCLEOTIDE SEQUENCE [LARGE SCALE GENOMIC DNA]</scope>
    <source>
        <strain evidence="4">CECT 7131</strain>
    </source>
</reference>
<feature type="domain" description="FAD dependent oxidoreductase" evidence="2">
    <location>
        <begin position="4"/>
        <end position="349"/>
    </location>
</feature>
<dbReference type="GO" id="GO:0016491">
    <property type="term" value="F:oxidoreductase activity"/>
    <property type="evidence" value="ECO:0007669"/>
    <property type="project" value="UniProtKB-KW"/>
</dbReference>
<name>A0ABT8A5X9_9PROT</name>